<sequence>MRNLAGKVPLNSIFGVIIVNIKSFRERRVVTVSAPTNHVVNPTESGIEGARGCGERTEVFCWLTFFQAESLQLASNNLRRNHFYLIDCRELNCSDFGGTAGRFLVPCLAGFLLHFTGQIIVN</sequence>
<accession>A0ABD1I0K1</accession>
<dbReference type="AlphaFoldDB" id="A0ABD1I0K1"/>
<proteinExistence type="predicted"/>
<name>A0ABD1I0K1_SALDI</name>
<evidence type="ECO:0000313" key="2">
    <source>
        <dbReference type="Proteomes" id="UP001567538"/>
    </source>
</evidence>
<comment type="caution">
    <text evidence="1">The sequence shown here is derived from an EMBL/GenBank/DDBJ whole genome shotgun (WGS) entry which is preliminary data.</text>
</comment>
<organism evidence="1 2">
    <name type="scientific">Salvia divinorum</name>
    <name type="common">Maria pastora</name>
    <name type="synonym">Diviner's sage</name>
    <dbReference type="NCBI Taxonomy" id="28513"/>
    <lineage>
        <taxon>Eukaryota</taxon>
        <taxon>Viridiplantae</taxon>
        <taxon>Streptophyta</taxon>
        <taxon>Embryophyta</taxon>
        <taxon>Tracheophyta</taxon>
        <taxon>Spermatophyta</taxon>
        <taxon>Magnoliopsida</taxon>
        <taxon>eudicotyledons</taxon>
        <taxon>Gunneridae</taxon>
        <taxon>Pentapetalae</taxon>
        <taxon>asterids</taxon>
        <taxon>lamiids</taxon>
        <taxon>Lamiales</taxon>
        <taxon>Lamiaceae</taxon>
        <taxon>Nepetoideae</taxon>
        <taxon>Mentheae</taxon>
        <taxon>Salviinae</taxon>
        <taxon>Salvia</taxon>
        <taxon>Salvia subgen. Calosphace</taxon>
    </lineage>
</organism>
<evidence type="ECO:0000313" key="1">
    <source>
        <dbReference type="EMBL" id="KAL1560831.1"/>
    </source>
</evidence>
<dbReference type="EMBL" id="JBEAFC010000004">
    <property type="protein sequence ID" value="KAL1560831.1"/>
    <property type="molecule type" value="Genomic_DNA"/>
</dbReference>
<protein>
    <submittedName>
        <fullName evidence="1">Uncharacterized protein</fullName>
    </submittedName>
</protein>
<reference evidence="1 2" key="1">
    <citation type="submission" date="2024-06" db="EMBL/GenBank/DDBJ databases">
        <title>A chromosome level genome sequence of Diviner's sage (Salvia divinorum).</title>
        <authorList>
            <person name="Ford S.A."/>
            <person name="Ro D.-K."/>
            <person name="Ness R.W."/>
            <person name="Phillips M.A."/>
        </authorList>
    </citation>
    <scope>NUCLEOTIDE SEQUENCE [LARGE SCALE GENOMIC DNA]</scope>
    <source>
        <strain evidence="1">SAF-2024a</strain>
        <tissue evidence="1">Leaf</tissue>
    </source>
</reference>
<gene>
    <name evidence="1" type="ORF">AAHA92_11001</name>
</gene>
<dbReference type="Proteomes" id="UP001567538">
    <property type="component" value="Unassembled WGS sequence"/>
</dbReference>
<keyword evidence="2" id="KW-1185">Reference proteome</keyword>